<proteinExistence type="predicted"/>
<protein>
    <submittedName>
        <fullName evidence="1">Uncharacterized protein</fullName>
    </submittedName>
</protein>
<evidence type="ECO:0000313" key="2">
    <source>
        <dbReference type="Proteomes" id="UP001372714"/>
    </source>
</evidence>
<evidence type="ECO:0000313" key="1">
    <source>
        <dbReference type="EMBL" id="WWM65086.1"/>
    </source>
</evidence>
<dbReference type="EMBL" id="CP145723">
    <property type="protein sequence ID" value="WWM65086.1"/>
    <property type="molecule type" value="Genomic_DNA"/>
</dbReference>
<reference evidence="1 2" key="1">
    <citation type="submission" date="2024-02" db="EMBL/GenBank/DDBJ databases">
        <title>The whole genome sequence of Pseudomonas benzopyrenica MLY92.</title>
        <authorList>
            <person name="Liu Y."/>
        </authorList>
    </citation>
    <scope>NUCLEOTIDE SEQUENCE [LARGE SCALE GENOMIC DNA]</scope>
    <source>
        <strain evidence="1 2">MLY92</strain>
    </source>
</reference>
<sequence>MMLALAERATRMLVIRLEKGGVINLERQLSTSNGYGIWEYHRSQSSTMFRPDFTVYRHVAIKPADPQAGQQVSVAICLPGTPENEWKPFRTGIASLDGV</sequence>
<dbReference type="Proteomes" id="UP001372714">
    <property type="component" value="Chromosome"/>
</dbReference>
<keyword evidence="2" id="KW-1185">Reference proteome</keyword>
<accession>A0ABZ2FNC4</accession>
<dbReference type="RefSeq" id="WP_338544727.1">
    <property type="nucleotide sequence ID" value="NZ_CP145723.1"/>
</dbReference>
<organism evidence="1 2">
    <name type="scientific">Pseudomonas benzopyrenica</name>
    <dbReference type="NCBI Taxonomy" id="2993566"/>
    <lineage>
        <taxon>Bacteria</taxon>
        <taxon>Pseudomonadati</taxon>
        <taxon>Pseudomonadota</taxon>
        <taxon>Gammaproteobacteria</taxon>
        <taxon>Pseudomonadales</taxon>
        <taxon>Pseudomonadaceae</taxon>
        <taxon>Pseudomonas</taxon>
    </lineage>
</organism>
<gene>
    <name evidence="1" type="ORF">V6W80_15290</name>
</gene>
<name>A0ABZ2FNC4_9PSED</name>